<protein>
    <submittedName>
        <fullName evidence="1">Uncharacterized protein</fullName>
    </submittedName>
</protein>
<sequence length="182" mass="18528">MGLLTLAMSSAIIYGYSSDILLLDVFLETADTDAVARAAPNVLDEEVSELVPHGDAVVASLDNRVDDSIADASGDGEAIGVGTFSRGRDPEALESDVSAGDEVDVEVLAVFGGDVFNDGVVDEVEAEVGGELHAVLVLVTVVLGPGKLGIVVEGAAAREGKAADVVDGHPFSLLVGELVRVG</sequence>
<dbReference type="AlphaFoldDB" id="A0A8X8XY83"/>
<proteinExistence type="predicted"/>
<reference evidence="1" key="2">
    <citation type="submission" date="2020-08" db="EMBL/GenBank/DDBJ databases">
        <title>Plant Genome Project.</title>
        <authorList>
            <person name="Zhang R.-G."/>
        </authorList>
    </citation>
    <scope>NUCLEOTIDE SEQUENCE</scope>
    <source>
        <strain evidence="1">Huo1</strain>
        <tissue evidence="1">Leaf</tissue>
    </source>
</reference>
<comment type="caution">
    <text evidence="1">The sequence shown here is derived from an EMBL/GenBank/DDBJ whole genome shotgun (WGS) entry which is preliminary data.</text>
</comment>
<dbReference type="Proteomes" id="UP000298416">
    <property type="component" value="Unassembled WGS sequence"/>
</dbReference>
<dbReference type="EMBL" id="PNBA02000007">
    <property type="protein sequence ID" value="KAG6419656.1"/>
    <property type="molecule type" value="Genomic_DNA"/>
</dbReference>
<name>A0A8X8XY83_SALSN</name>
<accession>A0A8X8XY83</accession>
<evidence type="ECO:0000313" key="2">
    <source>
        <dbReference type="Proteomes" id="UP000298416"/>
    </source>
</evidence>
<reference evidence="1" key="1">
    <citation type="submission" date="2018-01" db="EMBL/GenBank/DDBJ databases">
        <authorList>
            <person name="Mao J.F."/>
        </authorList>
    </citation>
    <scope>NUCLEOTIDE SEQUENCE</scope>
    <source>
        <strain evidence="1">Huo1</strain>
        <tissue evidence="1">Leaf</tissue>
    </source>
</reference>
<keyword evidence="2" id="KW-1185">Reference proteome</keyword>
<organism evidence="1">
    <name type="scientific">Salvia splendens</name>
    <name type="common">Scarlet sage</name>
    <dbReference type="NCBI Taxonomy" id="180675"/>
    <lineage>
        <taxon>Eukaryota</taxon>
        <taxon>Viridiplantae</taxon>
        <taxon>Streptophyta</taxon>
        <taxon>Embryophyta</taxon>
        <taxon>Tracheophyta</taxon>
        <taxon>Spermatophyta</taxon>
        <taxon>Magnoliopsida</taxon>
        <taxon>eudicotyledons</taxon>
        <taxon>Gunneridae</taxon>
        <taxon>Pentapetalae</taxon>
        <taxon>asterids</taxon>
        <taxon>lamiids</taxon>
        <taxon>Lamiales</taxon>
        <taxon>Lamiaceae</taxon>
        <taxon>Nepetoideae</taxon>
        <taxon>Mentheae</taxon>
        <taxon>Salviinae</taxon>
        <taxon>Salvia</taxon>
        <taxon>Salvia subgen. Calosphace</taxon>
        <taxon>core Calosphace</taxon>
    </lineage>
</organism>
<evidence type="ECO:0000313" key="1">
    <source>
        <dbReference type="EMBL" id="KAG6419656.1"/>
    </source>
</evidence>
<gene>
    <name evidence="1" type="ORF">SASPL_121878</name>
</gene>